<proteinExistence type="predicted"/>
<accession>A0A444YE29</accession>
<name>A0A444YE29_ARAHY</name>
<protein>
    <submittedName>
        <fullName evidence="2">Uncharacterized protein</fullName>
    </submittedName>
</protein>
<keyword evidence="1" id="KW-0472">Membrane</keyword>
<dbReference type="Proteomes" id="UP000289738">
    <property type="component" value="Chromosome B07"/>
</dbReference>
<dbReference type="AlphaFoldDB" id="A0A444YE29"/>
<evidence type="ECO:0000256" key="1">
    <source>
        <dbReference type="SAM" id="Phobius"/>
    </source>
</evidence>
<comment type="caution">
    <text evidence="2">The sequence shown here is derived from an EMBL/GenBank/DDBJ whole genome shotgun (WGS) entry which is preliminary data.</text>
</comment>
<dbReference type="EMBL" id="SDMP01000017">
    <property type="protein sequence ID" value="RYR00165.1"/>
    <property type="molecule type" value="Genomic_DNA"/>
</dbReference>
<gene>
    <name evidence="2" type="ORF">Ahy_B07g088264</name>
</gene>
<evidence type="ECO:0000313" key="2">
    <source>
        <dbReference type="EMBL" id="RYR00165.1"/>
    </source>
</evidence>
<organism evidence="2 3">
    <name type="scientific">Arachis hypogaea</name>
    <name type="common">Peanut</name>
    <dbReference type="NCBI Taxonomy" id="3818"/>
    <lineage>
        <taxon>Eukaryota</taxon>
        <taxon>Viridiplantae</taxon>
        <taxon>Streptophyta</taxon>
        <taxon>Embryophyta</taxon>
        <taxon>Tracheophyta</taxon>
        <taxon>Spermatophyta</taxon>
        <taxon>Magnoliopsida</taxon>
        <taxon>eudicotyledons</taxon>
        <taxon>Gunneridae</taxon>
        <taxon>Pentapetalae</taxon>
        <taxon>rosids</taxon>
        <taxon>fabids</taxon>
        <taxon>Fabales</taxon>
        <taxon>Fabaceae</taxon>
        <taxon>Papilionoideae</taxon>
        <taxon>50 kb inversion clade</taxon>
        <taxon>dalbergioids sensu lato</taxon>
        <taxon>Dalbergieae</taxon>
        <taxon>Pterocarpus clade</taxon>
        <taxon>Arachis</taxon>
    </lineage>
</organism>
<keyword evidence="3" id="KW-1185">Reference proteome</keyword>
<keyword evidence="1" id="KW-1133">Transmembrane helix</keyword>
<dbReference type="STRING" id="3818.A0A444YE29"/>
<sequence>MFVSFCSGHFFLVNHKYKSILFPLYFATSVPVAFYALAQLPLYLDLLTAILTTIPTTSDVGEIL</sequence>
<keyword evidence="1" id="KW-0812">Transmembrane</keyword>
<evidence type="ECO:0000313" key="3">
    <source>
        <dbReference type="Proteomes" id="UP000289738"/>
    </source>
</evidence>
<reference evidence="2 3" key="1">
    <citation type="submission" date="2019-01" db="EMBL/GenBank/DDBJ databases">
        <title>Sequencing of cultivated peanut Arachis hypogaea provides insights into genome evolution and oil improvement.</title>
        <authorList>
            <person name="Chen X."/>
        </authorList>
    </citation>
    <scope>NUCLEOTIDE SEQUENCE [LARGE SCALE GENOMIC DNA]</scope>
    <source>
        <strain evidence="3">cv. Fuhuasheng</strain>
        <tissue evidence="2">Leaves</tissue>
    </source>
</reference>
<feature type="transmembrane region" description="Helical" evidence="1">
    <location>
        <begin position="20"/>
        <end position="38"/>
    </location>
</feature>